<dbReference type="SUPFAM" id="SSF88723">
    <property type="entry name" value="PIN domain-like"/>
    <property type="match status" value="1"/>
</dbReference>
<dbReference type="EMBL" id="FNQP01000038">
    <property type="protein sequence ID" value="SEB11831.1"/>
    <property type="molecule type" value="Genomic_DNA"/>
</dbReference>
<name>A0A1H4GR68_9GAMM</name>
<dbReference type="Gene3D" id="3.40.50.1010">
    <property type="entry name" value="5'-nuclease"/>
    <property type="match status" value="1"/>
</dbReference>
<sequence>MPNTAAWVDTGFLVALFAKEDPHHQSANAFLKQLGRIELHSIWPVVVEACFFLDIRGKLALLQWIERGAMTLHDLSPQDLPMVRKTLEKYQNLEPDFTDAVLVTLASILKVRHILTVDERDFSVYRLADGSCFERLWV</sequence>
<dbReference type="Pfam" id="PF01850">
    <property type="entry name" value="PIN"/>
    <property type="match status" value="1"/>
</dbReference>
<feature type="domain" description="PIN" evidence="1">
    <location>
        <begin position="8"/>
        <end position="123"/>
    </location>
</feature>
<dbReference type="OrthoDB" id="196926at2"/>
<dbReference type="InterPro" id="IPR002716">
    <property type="entry name" value="PIN_dom"/>
</dbReference>
<dbReference type="InterPro" id="IPR029060">
    <property type="entry name" value="PIN-like_dom_sf"/>
</dbReference>
<evidence type="ECO:0000313" key="3">
    <source>
        <dbReference type="Proteomes" id="UP000199397"/>
    </source>
</evidence>
<dbReference type="AlphaFoldDB" id="A0A1H4GR68"/>
<keyword evidence="3" id="KW-1185">Reference proteome</keyword>
<dbReference type="STRING" id="525918.SAMN05660964_03646"/>
<organism evidence="2 3">
    <name type="scientific">Thiothrix caldifontis</name>
    <dbReference type="NCBI Taxonomy" id="525918"/>
    <lineage>
        <taxon>Bacteria</taxon>
        <taxon>Pseudomonadati</taxon>
        <taxon>Pseudomonadota</taxon>
        <taxon>Gammaproteobacteria</taxon>
        <taxon>Thiotrichales</taxon>
        <taxon>Thiotrichaceae</taxon>
        <taxon>Thiothrix</taxon>
    </lineage>
</organism>
<evidence type="ECO:0000313" key="2">
    <source>
        <dbReference type="EMBL" id="SEB11831.1"/>
    </source>
</evidence>
<dbReference type="RefSeq" id="WP_093070948.1">
    <property type="nucleotide sequence ID" value="NZ_FNQP01000038.1"/>
</dbReference>
<evidence type="ECO:0000259" key="1">
    <source>
        <dbReference type="Pfam" id="PF01850"/>
    </source>
</evidence>
<dbReference type="Proteomes" id="UP000199397">
    <property type="component" value="Unassembled WGS sequence"/>
</dbReference>
<accession>A0A1H4GR68</accession>
<reference evidence="2 3" key="1">
    <citation type="submission" date="2016-10" db="EMBL/GenBank/DDBJ databases">
        <authorList>
            <person name="de Groot N.N."/>
        </authorList>
    </citation>
    <scope>NUCLEOTIDE SEQUENCE [LARGE SCALE GENOMIC DNA]</scope>
    <source>
        <strain evidence="2 3">DSM 21228</strain>
    </source>
</reference>
<protein>
    <submittedName>
        <fullName evidence="2">PIN domain-containing protein</fullName>
    </submittedName>
</protein>
<gene>
    <name evidence="2" type="ORF">SAMN05660964_03646</name>
</gene>
<proteinExistence type="predicted"/>